<feature type="coiled-coil region" evidence="1">
    <location>
        <begin position="30"/>
        <end position="64"/>
    </location>
</feature>
<dbReference type="EMBL" id="UYRT01120608">
    <property type="protein sequence ID" value="VDN50026.1"/>
    <property type="molecule type" value="Genomic_DNA"/>
</dbReference>
<dbReference type="Proteomes" id="UP000271098">
    <property type="component" value="Unassembled WGS sequence"/>
</dbReference>
<dbReference type="OrthoDB" id="5848316at2759"/>
<sequence length="70" mass="8205">MESKWAEVRAILLERDSDASRKTSNAESIAENEQYQMRQLTDTINELKSRMNEQNKKLEHDKVMNAFVGF</sequence>
<name>A0A183F1R5_9BILA</name>
<gene>
    <name evidence="2" type="ORF">GPUH_LOCUS27157</name>
</gene>
<evidence type="ECO:0000313" key="3">
    <source>
        <dbReference type="Proteomes" id="UP000271098"/>
    </source>
</evidence>
<evidence type="ECO:0000313" key="4">
    <source>
        <dbReference type="WBParaSite" id="GPUH_0002718601-mRNA-1"/>
    </source>
</evidence>
<keyword evidence="3" id="KW-1185">Reference proteome</keyword>
<organism evidence="4">
    <name type="scientific">Gongylonema pulchrum</name>
    <dbReference type="NCBI Taxonomy" id="637853"/>
    <lineage>
        <taxon>Eukaryota</taxon>
        <taxon>Metazoa</taxon>
        <taxon>Ecdysozoa</taxon>
        <taxon>Nematoda</taxon>
        <taxon>Chromadorea</taxon>
        <taxon>Rhabditida</taxon>
        <taxon>Spirurina</taxon>
        <taxon>Spiruromorpha</taxon>
        <taxon>Spiruroidea</taxon>
        <taxon>Gongylonematidae</taxon>
        <taxon>Gongylonema</taxon>
    </lineage>
</organism>
<dbReference type="WBParaSite" id="GPUH_0002718601-mRNA-1">
    <property type="protein sequence ID" value="GPUH_0002718601-mRNA-1"/>
    <property type="gene ID" value="GPUH_0002718601"/>
</dbReference>
<evidence type="ECO:0000256" key="1">
    <source>
        <dbReference type="SAM" id="Coils"/>
    </source>
</evidence>
<proteinExistence type="predicted"/>
<accession>A0A183F1R5</accession>
<dbReference type="AlphaFoldDB" id="A0A183F1R5"/>
<protein>
    <submittedName>
        <fullName evidence="2 4">Uncharacterized protein</fullName>
    </submittedName>
</protein>
<evidence type="ECO:0000313" key="2">
    <source>
        <dbReference type="EMBL" id="VDN50026.1"/>
    </source>
</evidence>
<keyword evidence="1" id="KW-0175">Coiled coil</keyword>
<reference evidence="4" key="1">
    <citation type="submission" date="2016-06" db="UniProtKB">
        <authorList>
            <consortium name="WormBaseParasite"/>
        </authorList>
    </citation>
    <scope>IDENTIFICATION</scope>
</reference>
<reference evidence="2 3" key="2">
    <citation type="submission" date="2018-11" db="EMBL/GenBank/DDBJ databases">
        <authorList>
            <consortium name="Pathogen Informatics"/>
        </authorList>
    </citation>
    <scope>NUCLEOTIDE SEQUENCE [LARGE SCALE GENOMIC DNA]</scope>
</reference>